<dbReference type="Proteomes" id="UP000664144">
    <property type="component" value="Unassembled WGS sequence"/>
</dbReference>
<accession>A0A939F1W8</accession>
<keyword evidence="3" id="KW-1185">Reference proteome</keyword>
<dbReference type="RefSeq" id="WP_206986741.1">
    <property type="nucleotide sequence ID" value="NZ_JAFLQZ010000024.1"/>
</dbReference>
<evidence type="ECO:0000313" key="3">
    <source>
        <dbReference type="Proteomes" id="UP000664144"/>
    </source>
</evidence>
<dbReference type="CDD" id="cd09598">
    <property type="entry name" value="M4_like"/>
    <property type="match status" value="1"/>
</dbReference>
<proteinExistence type="predicted"/>
<reference evidence="2" key="1">
    <citation type="submission" date="2021-03" db="EMBL/GenBank/DDBJ databases">
        <authorList>
            <person name="Kim M.K."/>
        </authorList>
    </citation>
    <scope>NUCLEOTIDE SEQUENCE</scope>
    <source>
        <strain evidence="2">BT186</strain>
    </source>
</reference>
<sequence>MNPPYFRQLRAYSFDPSLSLRLDTAAINHLTYKIEWEPVASGPVGEYVEVIDYDPTVRRFYLPVDLNDRYLLAQNGLEPSESNPQFHQQMVYAVTMTTIKNFEQALGRKIQWAQRRTLDGPNYEEYVPRLRLYPHAMRDANAYYSPLKKAVLFGYFSSTPADDTQLMPDSLVFTCLSHDIIAHEVTHAILDGIYEHYSEPTNPDVLAFHEAFADIVALFQRFTFPEVLRHQIARTRGDLTSQNLLGELAQQFGTAIGGYGGLRDAIGRRDPNTGQWQPKEPNGDEYRQQTEPHARGSILVAAVFEAFLSIYKVRIADLLRIASGGSGILAQGELHPDLVNRLAAEAAKAANHVLTMCIRALDYCPPLDITFGDFLRALITADVDSVRDDRYHYRLAFIDAFRRRGIYPRGIKTLSVESLRLSVIGTSEEYTRSVASQEVFAELNSMLREYAVSIKYQSDRAIINAITRHFIQKLDTGVDGDTPGLHQYIGYHFAASTEFASLTGLAFIDNPKRVGVHTVSYGPGPSFQLLNLRLVSRVGPDGLQINHVVFYLVQRSGVCLRNDKVAGCFNLQDKKEEGGDEETQRMQFRGGCTLILDLDTMTLKYVVRKPLLDLEIWTKSRGEQAQVDAARAERQYLYMQKGQHQHHNAYTQYFGEHVQQMSEPFAFLHQH</sequence>
<gene>
    <name evidence="2" type="ORF">J0X19_22930</name>
</gene>
<organism evidence="2 3">
    <name type="scientific">Hymenobacter telluris</name>
    <dbReference type="NCBI Taxonomy" id="2816474"/>
    <lineage>
        <taxon>Bacteria</taxon>
        <taxon>Pseudomonadati</taxon>
        <taxon>Bacteroidota</taxon>
        <taxon>Cytophagia</taxon>
        <taxon>Cytophagales</taxon>
        <taxon>Hymenobacteraceae</taxon>
        <taxon>Hymenobacter</taxon>
    </lineage>
</organism>
<evidence type="ECO:0000256" key="1">
    <source>
        <dbReference type="SAM" id="MobiDB-lite"/>
    </source>
</evidence>
<feature type="region of interest" description="Disordered" evidence="1">
    <location>
        <begin position="267"/>
        <end position="290"/>
    </location>
</feature>
<dbReference type="SUPFAM" id="SSF55486">
    <property type="entry name" value="Metalloproteases ('zincins'), catalytic domain"/>
    <property type="match status" value="1"/>
</dbReference>
<evidence type="ECO:0000313" key="2">
    <source>
        <dbReference type="EMBL" id="MBO0360832.1"/>
    </source>
</evidence>
<comment type="caution">
    <text evidence="2">The sequence shown here is derived from an EMBL/GenBank/DDBJ whole genome shotgun (WGS) entry which is preliminary data.</text>
</comment>
<evidence type="ECO:0008006" key="4">
    <source>
        <dbReference type="Google" id="ProtNLM"/>
    </source>
</evidence>
<feature type="compositionally biased region" description="Basic and acidic residues" evidence="1">
    <location>
        <begin position="281"/>
        <end position="290"/>
    </location>
</feature>
<dbReference type="AlphaFoldDB" id="A0A939F1W8"/>
<dbReference type="EMBL" id="JAFLQZ010000024">
    <property type="protein sequence ID" value="MBO0360832.1"/>
    <property type="molecule type" value="Genomic_DNA"/>
</dbReference>
<name>A0A939F1W8_9BACT</name>
<protein>
    <recommendedName>
        <fullName evidence="4">Peptidase S8</fullName>
    </recommendedName>
</protein>